<feature type="compositionally biased region" description="Low complexity" evidence="1">
    <location>
        <begin position="28"/>
        <end position="49"/>
    </location>
</feature>
<feature type="region of interest" description="Disordered" evidence="1">
    <location>
        <begin position="104"/>
        <end position="125"/>
    </location>
</feature>
<dbReference type="PANTHER" id="PTHR33738:SF21">
    <property type="entry name" value="TPRXL"/>
    <property type="match status" value="1"/>
</dbReference>
<dbReference type="GeneID" id="110785496"/>
<dbReference type="AlphaFoldDB" id="A0A9R0JSR4"/>
<reference evidence="2" key="1">
    <citation type="journal article" date="2021" name="Nat. Commun.">
        <title>Genomic analyses provide insights into spinach domestication and the genetic basis of agronomic traits.</title>
        <authorList>
            <person name="Cai X."/>
            <person name="Sun X."/>
            <person name="Xu C."/>
            <person name="Sun H."/>
            <person name="Wang X."/>
            <person name="Ge C."/>
            <person name="Zhang Z."/>
            <person name="Wang Q."/>
            <person name="Fei Z."/>
            <person name="Jiao C."/>
            <person name="Wang Q."/>
        </authorList>
    </citation>
    <scope>NUCLEOTIDE SEQUENCE [LARGE SCALE GENOMIC DNA]</scope>
    <source>
        <strain evidence="2">cv. Varoflay</strain>
    </source>
</reference>
<name>A0A9R0JSR4_SPIOL</name>
<gene>
    <name evidence="3" type="primary">LOC110785496</name>
</gene>
<feature type="compositionally biased region" description="Basic and acidic residues" evidence="1">
    <location>
        <begin position="113"/>
        <end position="125"/>
    </location>
</feature>
<feature type="region of interest" description="Disordered" evidence="1">
    <location>
        <begin position="1"/>
        <end position="80"/>
    </location>
</feature>
<evidence type="ECO:0000256" key="1">
    <source>
        <dbReference type="SAM" id="MobiDB-lite"/>
    </source>
</evidence>
<sequence length="141" mass="15060">MAKNSSSKQVGGSSSSSGSSTIADLFGPNPSSSTSSSPSLFSSVFGPPSMGKGRDSTHHVGNVKHDNGAPVSKGENSKYSYYQQQKVDQPCYYTSSIYYGGQDEVYSPTTRPGESHKGEPVVEEDPKSALRGNWWQGSAYY</sequence>
<evidence type="ECO:0000313" key="2">
    <source>
        <dbReference type="Proteomes" id="UP000813463"/>
    </source>
</evidence>
<evidence type="ECO:0000313" key="3">
    <source>
        <dbReference type="RefSeq" id="XP_021845634.1"/>
    </source>
</evidence>
<dbReference type="KEGG" id="soe:110785496"/>
<dbReference type="Proteomes" id="UP000813463">
    <property type="component" value="Chromosome 1"/>
</dbReference>
<dbReference type="RefSeq" id="XP_021845634.1">
    <property type="nucleotide sequence ID" value="XM_021989942.2"/>
</dbReference>
<dbReference type="OrthoDB" id="1733797at2759"/>
<keyword evidence="2" id="KW-1185">Reference proteome</keyword>
<feature type="compositionally biased region" description="Basic and acidic residues" evidence="1">
    <location>
        <begin position="52"/>
        <end position="67"/>
    </location>
</feature>
<proteinExistence type="predicted"/>
<feature type="compositionally biased region" description="Low complexity" evidence="1">
    <location>
        <begin position="1"/>
        <end position="20"/>
    </location>
</feature>
<accession>A0A9R0JSR4</accession>
<reference evidence="3" key="2">
    <citation type="submission" date="2025-08" db="UniProtKB">
        <authorList>
            <consortium name="RefSeq"/>
        </authorList>
    </citation>
    <scope>IDENTIFICATION</scope>
    <source>
        <tissue evidence="3">Leaf</tissue>
    </source>
</reference>
<protein>
    <submittedName>
        <fullName evidence="3">Uncharacterized protein</fullName>
    </submittedName>
</protein>
<organism evidence="2 3">
    <name type="scientific">Spinacia oleracea</name>
    <name type="common">Spinach</name>
    <dbReference type="NCBI Taxonomy" id="3562"/>
    <lineage>
        <taxon>Eukaryota</taxon>
        <taxon>Viridiplantae</taxon>
        <taxon>Streptophyta</taxon>
        <taxon>Embryophyta</taxon>
        <taxon>Tracheophyta</taxon>
        <taxon>Spermatophyta</taxon>
        <taxon>Magnoliopsida</taxon>
        <taxon>eudicotyledons</taxon>
        <taxon>Gunneridae</taxon>
        <taxon>Pentapetalae</taxon>
        <taxon>Caryophyllales</taxon>
        <taxon>Chenopodiaceae</taxon>
        <taxon>Chenopodioideae</taxon>
        <taxon>Anserineae</taxon>
        <taxon>Spinacia</taxon>
    </lineage>
</organism>
<dbReference type="PANTHER" id="PTHR33738">
    <property type="entry name" value="EMB|CAB82975.1"/>
    <property type="match status" value="1"/>
</dbReference>